<dbReference type="AlphaFoldDB" id="A0A267GHB8"/>
<dbReference type="Gene3D" id="1.25.40.20">
    <property type="entry name" value="Ankyrin repeat-containing domain"/>
    <property type="match status" value="1"/>
</dbReference>
<dbReference type="EMBL" id="NIVC01000330">
    <property type="protein sequence ID" value="PAA85396.1"/>
    <property type="molecule type" value="Genomic_DNA"/>
</dbReference>
<evidence type="ECO:0000313" key="2">
    <source>
        <dbReference type="Proteomes" id="UP000215902"/>
    </source>
</evidence>
<dbReference type="InterPro" id="IPR036770">
    <property type="entry name" value="Ankyrin_rpt-contain_sf"/>
</dbReference>
<keyword evidence="2" id="KW-1185">Reference proteome</keyword>
<evidence type="ECO:0000313" key="1">
    <source>
        <dbReference type="EMBL" id="PAA85396.1"/>
    </source>
</evidence>
<gene>
    <name evidence="1" type="ORF">BOX15_Mlig017388g1</name>
</gene>
<reference evidence="1 2" key="1">
    <citation type="submission" date="2017-06" db="EMBL/GenBank/DDBJ databases">
        <title>A platform for efficient transgenesis in Macrostomum lignano, a flatworm model organism for stem cell research.</title>
        <authorList>
            <person name="Berezikov E."/>
        </authorList>
    </citation>
    <scope>NUCLEOTIDE SEQUENCE [LARGE SCALE GENOMIC DNA]</scope>
    <source>
        <strain evidence="1">DV1</strain>
        <tissue evidence="1">Whole organism</tissue>
    </source>
</reference>
<name>A0A267GHB8_9PLAT</name>
<organism evidence="1 2">
    <name type="scientific">Macrostomum lignano</name>
    <dbReference type="NCBI Taxonomy" id="282301"/>
    <lineage>
        <taxon>Eukaryota</taxon>
        <taxon>Metazoa</taxon>
        <taxon>Spiralia</taxon>
        <taxon>Lophotrochozoa</taxon>
        <taxon>Platyhelminthes</taxon>
        <taxon>Rhabditophora</taxon>
        <taxon>Macrostomorpha</taxon>
        <taxon>Macrostomida</taxon>
        <taxon>Macrostomidae</taxon>
        <taxon>Macrostomum</taxon>
    </lineage>
</organism>
<proteinExistence type="predicted"/>
<sequence>MGQRYSSFTGSLPHYTRLSQTSTLAMLHDAIVEGDSEVANQLIDALRVDGGARTFGAKRRKKARRQQQREQQQLYLDYRGETRFGIEIRYSQTALALAIQFGQWDTFKDLILCGLSPRAQQRMLVPGHNGQSSTRDFENALDLFVWALTKASYYPPYLSEEQVIELIWVILRHGVSPDSLPGQLLHRVCQAAVLDLIGSSLLDMETSTVLQRSALSILCCLLQHGMNLNDGAISNLQPLYHLVLCYLANPAASLAQQLRSNSKLRLALCIIINAACNSNTGLPSVTAAGLTNRSWRSTASLWYNYAKMHGQQRKTMLVDEEDVARILRAHWAVTETCGGRPARLALLARNHIRWALIAKNGNAETYKDLSTRMAELPGRWRLCRMVEFMDEEFLAPEISAILSRVTSDSDQFAACLP</sequence>
<comment type="caution">
    <text evidence="1">The sequence shown here is derived from an EMBL/GenBank/DDBJ whole genome shotgun (WGS) entry which is preliminary data.</text>
</comment>
<protein>
    <submittedName>
        <fullName evidence="1">Uncharacterized protein</fullName>
    </submittedName>
</protein>
<accession>A0A267GHB8</accession>
<dbReference type="Proteomes" id="UP000215902">
    <property type="component" value="Unassembled WGS sequence"/>
</dbReference>